<reference evidence="2 3" key="1">
    <citation type="submission" date="2019-03" db="EMBL/GenBank/DDBJ databases">
        <title>The genome sequence of a newly discovered highly antifungal drug resistant Aspergillus species, Aspergillus tanneri NIH 1004.</title>
        <authorList>
            <person name="Mounaud S."/>
            <person name="Singh I."/>
            <person name="Joardar V."/>
            <person name="Pakala S."/>
            <person name="Pakala S."/>
            <person name="Venepally P."/>
            <person name="Hoover J."/>
            <person name="Nierman W."/>
            <person name="Chung J."/>
            <person name="Losada L."/>
        </authorList>
    </citation>
    <scope>NUCLEOTIDE SEQUENCE [LARGE SCALE GENOMIC DNA]</scope>
    <source>
        <strain evidence="2 3">NIH1004</strain>
    </source>
</reference>
<gene>
    <name evidence="2" type="ORF">EYZ11_013165</name>
</gene>
<feature type="region of interest" description="Disordered" evidence="1">
    <location>
        <begin position="1"/>
        <end position="40"/>
    </location>
</feature>
<proteinExistence type="predicted"/>
<dbReference type="VEuPathDB" id="FungiDB:EYZ11_013165"/>
<evidence type="ECO:0000313" key="2">
    <source>
        <dbReference type="EMBL" id="THC87390.1"/>
    </source>
</evidence>
<accession>A0A4S3IYD2</accession>
<keyword evidence="3" id="KW-1185">Reference proteome</keyword>
<evidence type="ECO:0000313" key="3">
    <source>
        <dbReference type="Proteomes" id="UP000308092"/>
    </source>
</evidence>
<dbReference type="EMBL" id="SOSA01001243">
    <property type="protein sequence ID" value="THC87390.1"/>
    <property type="molecule type" value="Genomic_DNA"/>
</dbReference>
<organism evidence="2 3">
    <name type="scientific">Aspergillus tanneri</name>
    <dbReference type="NCBI Taxonomy" id="1220188"/>
    <lineage>
        <taxon>Eukaryota</taxon>
        <taxon>Fungi</taxon>
        <taxon>Dikarya</taxon>
        <taxon>Ascomycota</taxon>
        <taxon>Pezizomycotina</taxon>
        <taxon>Eurotiomycetes</taxon>
        <taxon>Eurotiomycetidae</taxon>
        <taxon>Eurotiales</taxon>
        <taxon>Aspergillaceae</taxon>
        <taxon>Aspergillus</taxon>
        <taxon>Aspergillus subgen. Circumdati</taxon>
    </lineage>
</organism>
<evidence type="ECO:0000256" key="1">
    <source>
        <dbReference type="SAM" id="MobiDB-lite"/>
    </source>
</evidence>
<protein>
    <submittedName>
        <fullName evidence="2">Uncharacterized protein</fullName>
    </submittedName>
</protein>
<name>A0A4S3IYD2_9EURO</name>
<sequence length="40" mass="4280">MSREGDSTLSGSAKVEEDGNPSHSSEIKGGAANYLRKHLY</sequence>
<dbReference type="AlphaFoldDB" id="A0A4S3IYD2"/>
<dbReference type="Proteomes" id="UP000308092">
    <property type="component" value="Unassembled WGS sequence"/>
</dbReference>
<comment type="caution">
    <text evidence="2">The sequence shown here is derived from an EMBL/GenBank/DDBJ whole genome shotgun (WGS) entry which is preliminary data.</text>
</comment>